<reference evidence="2" key="1">
    <citation type="journal article" date="2014" name="Nat. Genet.">
        <title>The genome of the stress-tolerant wild tomato species Solanum pennellii.</title>
        <authorList>
            <person name="Bolger A."/>
            <person name="Scossa F."/>
            <person name="Bolger M.E."/>
            <person name="Lanz C."/>
            <person name="Maumus F."/>
            <person name="Tohge T."/>
            <person name="Quesneville H."/>
            <person name="Alseekh S."/>
            <person name="Sorensen I."/>
            <person name="Lichtenstein G."/>
            <person name="Fich E.A."/>
            <person name="Conte M."/>
            <person name="Keller H."/>
            <person name="Schneeberger K."/>
            <person name="Schwacke R."/>
            <person name="Ofner I."/>
            <person name="Vrebalov J."/>
            <person name="Xu Y."/>
            <person name="Osorio S."/>
            <person name="Aflitos S.A."/>
            <person name="Schijlen E."/>
            <person name="Jimenez-Gomez J.M."/>
            <person name="Ryngajllo M."/>
            <person name="Kimura S."/>
            <person name="Kumar R."/>
            <person name="Koenig D."/>
            <person name="Headland L.R."/>
            <person name="Maloof J.N."/>
            <person name="Sinha N."/>
            <person name="van Ham R.C."/>
            <person name="Lankhorst R.K."/>
            <person name="Mao L."/>
            <person name="Vogel A."/>
            <person name="Arsova B."/>
            <person name="Panstruga R."/>
            <person name="Fei Z."/>
            <person name="Rose J.K."/>
            <person name="Zamir D."/>
            <person name="Carrari F."/>
            <person name="Giovannoni J.J."/>
            <person name="Weigel D."/>
            <person name="Usadel B."/>
            <person name="Fernie A.R."/>
        </authorList>
    </citation>
    <scope>NUCLEOTIDE SEQUENCE [LARGE SCALE GENOMIC DNA]</scope>
    <source>
        <strain evidence="2">cv. LA0716</strain>
    </source>
</reference>
<evidence type="ECO:0000313" key="3">
    <source>
        <dbReference type="RefSeq" id="XP_015055035.1"/>
    </source>
</evidence>
<proteinExistence type="predicted"/>
<accession>A0ABM1FCR1</accession>
<keyword evidence="2" id="KW-1185">Reference proteome</keyword>
<dbReference type="GeneID" id="107001555"/>
<evidence type="ECO:0000313" key="2">
    <source>
        <dbReference type="Proteomes" id="UP000694930"/>
    </source>
</evidence>
<feature type="region of interest" description="Disordered" evidence="1">
    <location>
        <begin position="48"/>
        <end position="92"/>
    </location>
</feature>
<dbReference type="RefSeq" id="XP_015055035.1">
    <property type="nucleotide sequence ID" value="XM_015199549.1"/>
</dbReference>
<feature type="region of interest" description="Disordered" evidence="1">
    <location>
        <begin position="1"/>
        <end position="28"/>
    </location>
</feature>
<evidence type="ECO:0000256" key="1">
    <source>
        <dbReference type="SAM" id="MobiDB-lite"/>
    </source>
</evidence>
<name>A0ABM1FCR1_SOLPN</name>
<gene>
    <name evidence="3" type="primary">LOC107001555</name>
</gene>
<organism evidence="2 3">
    <name type="scientific">Solanum pennellii</name>
    <name type="common">Tomato</name>
    <name type="synonym">Lycopersicon pennellii</name>
    <dbReference type="NCBI Taxonomy" id="28526"/>
    <lineage>
        <taxon>Eukaryota</taxon>
        <taxon>Viridiplantae</taxon>
        <taxon>Streptophyta</taxon>
        <taxon>Embryophyta</taxon>
        <taxon>Tracheophyta</taxon>
        <taxon>Spermatophyta</taxon>
        <taxon>Magnoliopsida</taxon>
        <taxon>eudicotyledons</taxon>
        <taxon>Gunneridae</taxon>
        <taxon>Pentapetalae</taxon>
        <taxon>asterids</taxon>
        <taxon>lamiids</taxon>
        <taxon>Solanales</taxon>
        <taxon>Solanaceae</taxon>
        <taxon>Solanoideae</taxon>
        <taxon>Solaneae</taxon>
        <taxon>Solanum</taxon>
        <taxon>Solanum subgen. Lycopersicon</taxon>
    </lineage>
</organism>
<dbReference type="Proteomes" id="UP000694930">
    <property type="component" value="Chromosome 10"/>
</dbReference>
<reference evidence="3" key="2">
    <citation type="submission" date="2025-08" db="UniProtKB">
        <authorList>
            <consortium name="RefSeq"/>
        </authorList>
    </citation>
    <scope>IDENTIFICATION</scope>
</reference>
<protein>
    <submittedName>
        <fullName evidence="3">Uncharacterized protein LOC107001555</fullName>
    </submittedName>
</protein>
<sequence>MSQGIVAQRRSWDPASGRCGRSHPDKCRDGETCCLNYFQEGHFIRECPKNKKGGGNPDNRAQSSSFASPKRVAPKGANSGTGGGANRLNAITSSKKQENFTDVVTGMIKFFSFDVYALLGAGASYL</sequence>